<feature type="transmembrane region" description="Helical" evidence="8">
    <location>
        <begin position="151"/>
        <end position="173"/>
    </location>
</feature>
<feature type="transmembrane region" description="Helical" evidence="8">
    <location>
        <begin position="107"/>
        <end position="130"/>
    </location>
</feature>
<dbReference type="PANTHER" id="PTHR43341:SF1">
    <property type="entry name" value="GENERAL AMINO-ACID PERMEASE GAP1"/>
    <property type="match status" value="1"/>
</dbReference>
<name>A0AAF0DQ61_9BASI</name>
<feature type="region of interest" description="Disordered" evidence="7">
    <location>
        <begin position="14"/>
        <end position="48"/>
    </location>
</feature>
<feature type="transmembrane region" description="Helical" evidence="8">
    <location>
        <begin position="424"/>
        <end position="450"/>
    </location>
</feature>
<feature type="transmembrane region" description="Helical" evidence="8">
    <location>
        <begin position="215"/>
        <end position="238"/>
    </location>
</feature>
<keyword evidence="11" id="KW-1185">Reference proteome</keyword>
<evidence type="ECO:0000256" key="3">
    <source>
        <dbReference type="ARBA" id="ARBA00022692"/>
    </source>
</evidence>
<dbReference type="PANTHER" id="PTHR43341">
    <property type="entry name" value="AMINO ACID PERMEASE"/>
    <property type="match status" value="1"/>
</dbReference>
<dbReference type="InterPro" id="IPR004840">
    <property type="entry name" value="Amino_acid_permease_CS"/>
</dbReference>
<evidence type="ECO:0000256" key="1">
    <source>
        <dbReference type="ARBA" id="ARBA00004141"/>
    </source>
</evidence>
<dbReference type="GO" id="GO:0016020">
    <property type="term" value="C:membrane"/>
    <property type="evidence" value="ECO:0007669"/>
    <property type="project" value="UniProtKB-SubCell"/>
</dbReference>
<organism evidence="10 11">
    <name type="scientific">Malassezia brasiliensis</name>
    <dbReference type="NCBI Taxonomy" id="1821822"/>
    <lineage>
        <taxon>Eukaryota</taxon>
        <taxon>Fungi</taxon>
        <taxon>Dikarya</taxon>
        <taxon>Basidiomycota</taxon>
        <taxon>Ustilaginomycotina</taxon>
        <taxon>Malasseziomycetes</taxon>
        <taxon>Malasseziales</taxon>
        <taxon>Malasseziaceae</taxon>
        <taxon>Malassezia</taxon>
    </lineage>
</organism>
<protein>
    <recommendedName>
        <fullName evidence="9">Amino acid permease/ SLC12A domain-containing protein</fullName>
    </recommendedName>
</protein>
<dbReference type="GO" id="GO:0015171">
    <property type="term" value="F:amino acid transmembrane transporter activity"/>
    <property type="evidence" value="ECO:0007669"/>
    <property type="project" value="TreeGrafter"/>
</dbReference>
<feature type="transmembrane region" description="Helical" evidence="8">
    <location>
        <begin position="400"/>
        <end position="418"/>
    </location>
</feature>
<sequence>MSFKKFFDGFKPAEPKEFDIESDSRPSEKNEANFGTGLTEEDSPLQVKEDPLVTEKSDNDEEVGLKRNIRSRHIQFIALGSGIGTGLFIGSGSTLASGGPGSLLIDYSLVGLMILTTLLALGELATLYPVPGAFAEYTARFLDPGWGFAIGCNYVMQWLATLPLEFTAASIVITFWDSEEKVPKGVWIAIFIVAISIVNIFGARGYAEVEFSATLLKMLTIVGFIICAIVVDCGGAPAGEYLGARGWHSGAGAFINGFKGFCSVLTTAAFAFTGTELVGLAAAETSTPRELIPKACKRVVWRVILFYFTSLLMITLIVMPNDPRLHGESSYDPNTSPFVLVIQDGGIKVLYHIVNAVILTSTLSVANSSVYAASRTIHALANQGRAPKFFSYVDREGRPLYAAIFSLLFGLLGFLIYSSSRGEIFNWLLGISGLSVVITWGSICAAHIRFRKAWIAQGYRIDQLPWISPLGVYGSWGGMIFNILLIMAQFYLSAFPIDEGTMSGNRRAYKFFLGFISVPIFLTFYFGYKLVMRTSVQRLEEIDLLTGRHALVSTEEREKINAESRARPLWKKILQIVF</sequence>
<evidence type="ECO:0000313" key="11">
    <source>
        <dbReference type="Proteomes" id="UP001216638"/>
    </source>
</evidence>
<evidence type="ECO:0000256" key="4">
    <source>
        <dbReference type="ARBA" id="ARBA00022970"/>
    </source>
</evidence>
<accession>A0AAF0DQ61</accession>
<keyword evidence="5 8" id="KW-1133">Transmembrane helix</keyword>
<dbReference type="PROSITE" id="PS00218">
    <property type="entry name" value="AMINO_ACID_PERMEASE_1"/>
    <property type="match status" value="1"/>
</dbReference>
<feature type="transmembrane region" description="Helical" evidence="8">
    <location>
        <begin position="76"/>
        <end position="95"/>
    </location>
</feature>
<dbReference type="Pfam" id="PF00324">
    <property type="entry name" value="AA_permease"/>
    <property type="match status" value="1"/>
</dbReference>
<dbReference type="InterPro" id="IPR004841">
    <property type="entry name" value="AA-permease/SLC12A_dom"/>
</dbReference>
<keyword evidence="2" id="KW-0813">Transport</keyword>
<evidence type="ECO:0000259" key="9">
    <source>
        <dbReference type="Pfam" id="PF00324"/>
    </source>
</evidence>
<evidence type="ECO:0000256" key="2">
    <source>
        <dbReference type="ARBA" id="ARBA00022448"/>
    </source>
</evidence>
<reference evidence="10" key="1">
    <citation type="submission" date="2023-03" db="EMBL/GenBank/DDBJ databases">
        <title>Mating type loci evolution in Malassezia.</title>
        <authorList>
            <person name="Coelho M.A."/>
        </authorList>
    </citation>
    <scope>NUCLEOTIDE SEQUENCE</scope>
    <source>
        <strain evidence="10">CBS 14135</strain>
    </source>
</reference>
<evidence type="ECO:0000256" key="7">
    <source>
        <dbReference type="SAM" id="MobiDB-lite"/>
    </source>
</evidence>
<dbReference type="Gene3D" id="1.20.1740.10">
    <property type="entry name" value="Amino acid/polyamine transporter I"/>
    <property type="match status" value="1"/>
</dbReference>
<comment type="subcellular location">
    <subcellularLocation>
        <location evidence="1">Membrane</location>
        <topology evidence="1">Multi-pass membrane protein</topology>
    </subcellularLocation>
</comment>
<feature type="transmembrane region" description="Helical" evidence="8">
    <location>
        <begin position="258"/>
        <end position="278"/>
    </location>
</feature>
<dbReference type="AlphaFoldDB" id="A0AAF0DQ61"/>
<feature type="transmembrane region" description="Helical" evidence="8">
    <location>
        <begin position="511"/>
        <end position="528"/>
    </location>
</feature>
<feature type="compositionally biased region" description="Basic and acidic residues" evidence="7">
    <location>
        <begin position="14"/>
        <end position="31"/>
    </location>
</feature>
<dbReference type="FunFam" id="1.20.1740.10:FF:000017">
    <property type="entry name" value="Amino acid permease"/>
    <property type="match status" value="1"/>
</dbReference>
<dbReference type="PIRSF" id="PIRSF006060">
    <property type="entry name" value="AA_transporter"/>
    <property type="match status" value="1"/>
</dbReference>
<proteinExistence type="predicted"/>
<dbReference type="Proteomes" id="UP001216638">
    <property type="component" value="Chromosome 1"/>
</dbReference>
<evidence type="ECO:0000313" key="10">
    <source>
        <dbReference type="EMBL" id="WFC93995.1"/>
    </source>
</evidence>
<evidence type="ECO:0000256" key="6">
    <source>
        <dbReference type="ARBA" id="ARBA00023136"/>
    </source>
</evidence>
<gene>
    <name evidence="10" type="ORF">MBRA1_000622</name>
</gene>
<feature type="transmembrane region" description="Helical" evidence="8">
    <location>
        <begin position="299"/>
        <end position="319"/>
    </location>
</feature>
<feature type="transmembrane region" description="Helical" evidence="8">
    <location>
        <begin position="470"/>
        <end position="491"/>
    </location>
</feature>
<feature type="domain" description="Amino acid permease/ SLC12A" evidence="9">
    <location>
        <begin position="73"/>
        <end position="538"/>
    </location>
</feature>
<feature type="transmembrane region" description="Helical" evidence="8">
    <location>
        <begin position="349"/>
        <end position="373"/>
    </location>
</feature>
<keyword evidence="4" id="KW-0029">Amino-acid transport</keyword>
<dbReference type="EMBL" id="CP119951">
    <property type="protein sequence ID" value="WFC93995.1"/>
    <property type="molecule type" value="Genomic_DNA"/>
</dbReference>
<keyword evidence="6 8" id="KW-0472">Membrane</keyword>
<dbReference type="InterPro" id="IPR050524">
    <property type="entry name" value="APC_YAT"/>
</dbReference>
<evidence type="ECO:0000256" key="5">
    <source>
        <dbReference type="ARBA" id="ARBA00022989"/>
    </source>
</evidence>
<feature type="transmembrane region" description="Helical" evidence="8">
    <location>
        <begin position="185"/>
        <end position="203"/>
    </location>
</feature>
<evidence type="ECO:0000256" key="8">
    <source>
        <dbReference type="SAM" id="Phobius"/>
    </source>
</evidence>
<keyword evidence="3 8" id="KW-0812">Transmembrane</keyword>